<protein>
    <recommendedName>
        <fullName evidence="2">EF-hand domain-containing protein</fullName>
    </recommendedName>
</protein>
<dbReference type="InterPro" id="IPR002048">
    <property type="entry name" value="EF_hand_dom"/>
</dbReference>
<dbReference type="Pfam" id="PF01221">
    <property type="entry name" value="Dynein_light"/>
    <property type="match status" value="1"/>
</dbReference>
<keyword evidence="4" id="KW-1185">Reference proteome</keyword>
<dbReference type="PROSITE" id="PS50222">
    <property type="entry name" value="EF_HAND_2"/>
    <property type="match status" value="1"/>
</dbReference>
<dbReference type="SUPFAM" id="SSF47473">
    <property type="entry name" value="EF-hand"/>
    <property type="match status" value="1"/>
</dbReference>
<comment type="caution">
    <text evidence="3">The sequence shown here is derived from an EMBL/GenBank/DDBJ whole genome shotgun (WGS) entry which is preliminary data.</text>
</comment>
<dbReference type="Proteomes" id="UP000699462">
    <property type="component" value="Unassembled WGS sequence"/>
</dbReference>
<evidence type="ECO:0000256" key="1">
    <source>
        <dbReference type="ARBA" id="ARBA00022837"/>
    </source>
</evidence>
<dbReference type="GO" id="GO:0007017">
    <property type="term" value="P:microtubule-based process"/>
    <property type="evidence" value="ECO:0007669"/>
    <property type="project" value="InterPro"/>
</dbReference>
<dbReference type="InterPro" id="IPR018247">
    <property type="entry name" value="EF_Hand_1_Ca_BS"/>
</dbReference>
<dbReference type="CDD" id="cd21450">
    <property type="entry name" value="DLC-like_DYNLL1-like"/>
    <property type="match status" value="1"/>
</dbReference>
<dbReference type="InterPro" id="IPR037177">
    <property type="entry name" value="DLC_sf"/>
</dbReference>
<dbReference type="SMART" id="SM01375">
    <property type="entry name" value="Dynein_light"/>
    <property type="match status" value="1"/>
</dbReference>
<dbReference type="SUPFAM" id="SSF54648">
    <property type="entry name" value="DLC"/>
    <property type="match status" value="1"/>
</dbReference>
<evidence type="ECO:0000313" key="4">
    <source>
        <dbReference type="Proteomes" id="UP000699462"/>
    </source>
</evidence>
<dbReference type="InterPro" id="IPR011992">
    <property type="entry name" value="EF-hand-dom_pair"/>
</dbReference>
<evidence type="ECO:0000259" key="2">
    <source>
        <dbReference type="PROSITE" id="PS50222"/>
    </source>
</evidence>
<dbReference type="GO" id="GO:0030286">
    <property type="term" value="C:dynein complex"/>
    <property type="evidence" value="ECO:0007669"/>
    <property type="project" value="InterPro"/>
</dbReference>
<dbReference type="EMBL" id="JTDF01008105">
    <property type="protein sequence ID" value="KAF8564661.1"/>
    <property type="molecule type" value="Genomic_DNA"/>
</dbReference>
<proteinExistence type="predicted"/>
<dbReference type="Pfam" id="PF13499">
    <property type="entry name" value="EF-hand_7"/>
    <property type="match status" value="1"/>
</dbReference>
<dbReference type="AlphaFoldDB" id="A0A8T0DD31"/>
<keyword evidence="1" id="KW-0106">Calcium</keyword>
<feature type="domain" description="EF-hand" evidence="2">
    <location>
        <begin position="1"/>
        <end position="33"/>
    </location>
</feature>
<dbReference type="PROSITE" id="PS00018">
    <property type="entry name" value="EF_HAND_1"/>
    <property type="match status" value="1"/>
</dbReference>
<name>A0A8T0DD31_9TREM</name>
<gene>
    <name evidence="3" type="ORF">P879_04234</name>
</gene>
<dbReference type="OrthoDB" id="26525at2759"/>
<organism evidence="3 4">
    <name type="scientific">Paragonimus westermani</name>
    <dbReference type="NCBI Taxonomy" id="34504"/>
    <lineage>
        <taxon>Eukaryota</taxon>
        <taxon>Metazoa</taxon>
        <taxon>Spiralia</taxon>
        <taxon>Lophotrochozoa</taxon>
        <taxon>Platyhelminthes</taxon>
        <taxon>Trematoda</taxon>
        <taxon>Digenea</taxon>
        <taxon>Plagiorchiida</taxon>
        <taxon>Troglotremata</taxon>
        <taxon>Troglotrematidae</taxon>
        <taxon>Paragonimus</taxon>
    </lineage>
</organism>
<dbReference type="Gene3D" id="1.10.238.10">
    <property type="entry name" value="EF-hand"/>
    <property type="match status" value="1"/>
</dbReference>
<reference evidence="3 4" key="1">
    <citation type="submission" date="2019-07" db="EMBL/GenBank/DDBJ databases">
        <title>Annotation for the trematode Paragonimus westermani.</title>
        <authorList>
            <person name="Choi Y.-J."/>
        </authorList>
    </citation>
    <scope>NUCLEOTIDE SEQUENCE [LARGE SCALE GENOMIC DNA]</scope>
    <source>
        <strain evidence="3">180907_Pwestermani</strain>
    </source>
</reference>
<dbReference type="InterPro" id="IPR001372">
    <property type="entry name" value="Dynein_light_chain_typ-1/2"/>
</dbReference>
<dbReference type="GO" id="GO:0005509">
    <property type="term" value="F:calcium ion binding"/>
    <property type="evidence" value="ECO:0007669"/>
    <property type="project" value="InterPro"/>
</dbReference>
<accession>A0A8T0DD31</accession>
<sequence length="234" mass="26462">MDYLNQFAAIDKNRDGLITRRELFKYALSIGEDISMVDTWFKLFDSQDKGVITIEDVSRTLGVPPPKFYKERMTRRSVGDRIDLFKSTPDLTTGANVQQVEVYKSATRSLPKWRSGEQVEEYYKPAGDNYTWDDDIHENGRTDIKANGMSSKLTYEVTCLVKTGVQNALKDSQLAAEIGKALEIQYGKSWHVCVSQKTMGCAFAHLPGRMVQLKVSGYFVVAYQTLDNGLESEN</sequence>
<evidence type="ECO:0000313" key="3">
    <source>
        <dbReference type="EMBL" id="KAF8564661.1"/>
    </source>
</evidence>
<dbReference type="Gene3D" id="3.30.740.10">
    <property type="entry name" value="Protein Inhibitor Of Neuronal Nitric Oxide Synthase"/>
    <property type="match status" value="1"/>
</dbReference>